<dbReference type="EMBL" id="CGCX01000039">
    <property type="protein sequence ID" value="CFR65469.1"/>
    <property type="molecule type" value="Genomic_DNA"/>
</dbReference>
<organism evidence="2 3">
    <name type="scientific">Mycobacterium tuberculosis</name>
    <dbReference type="NCBI Taxonomy" id="1773"/>
    <lineage>
        <taxon>Bacteria</taxon>
        <taxon>Bacillati</taxon>
        <taxon>Actinomycetota</taxon>
        <taxon>Actinomycetes</taxon>
        <taxon>Mycobacteriales</taxon>
        <taxon>Mycobacteriaceae</taxon>
        <taxon>Mycobacterium</taxon>
        <taxon>Mycobacterium tuberculosis complex</taxon>
    </lineage>
</organism>
<reference evidence="3 4" key="1">
    <citation type="submission" date="2015-03" db="EMBL/GenBank/DDBJ databases">
        <authorList>
            <consortium name="Pathogen Informatics"/>
        </authorList>
    </citation>
    <scope>NUCLEOTIDE SEQUENCE [LARGE SCALE GENOMIC DNA]</scope>
    <source>
        <strain evidence="1 4">C09601061</strain>
        <strain evidence="2 3">D00501624</strain>
    </source>
</reference>
<evidence type="ECO:0000313" key="2">
    <source>
        <dbReference type="EMBL" id="CNV35802.1"/>
    </source>
</evidence>
<dbReference type="Proteomes" id="UP000046680">
    <property type="component" value="Unassembled WGS sequence"/>
</dbReference>
<protein>
    <submittedName>
        <fullName evidence="2">Uncharacterized protein</fullName>
    </submittedName>
</protein>
<gene>
    <name evidence="1" type="ORF">ERS007657_00200</name>
    <name evidence="2" type="ORF">ERS007661_02157</name>
</gene>
<dbReference type="AlphaFoldDB" id="A0A655EV06"/>
<evidence type="ECO:0000313" key="4">
    <source>
        <dbReference type="Proteomes" id="UP000046680"/>
    </source>
</evidence>
<accession>A0A655EV06</accession>
<evidence type="ECO:0000313" key="1">
    <source>
        <dbReference type="EMBL" id="CFR65469.1"/>
    </source>
</evidence>
<proteinExistence type="predicted"/>
<name>A0A655EV06_MYCTX</name>
<dbReference type="EMBL" id="CQQC01000712">
    <property type="protein sequence ID" value="CNV35802.1"/>
    <property type="molecule type" value="Genomic_DNA"/>
</dbReference>
<sequence>MIAATTIIREIIATAAIMVSAYSSGKRIISR</sequence>
<dbReference type="Proteomes" id="UP000039217">
    <property type="component" value="Unassembled WGS sequence"/>
</dbReference>
<evidence type="ECO:0000313" key="3">
    <source>
        <dbReference type="Proteomes" id="UP000039217"/>
    </source>
</evidence>